<dbReference type="InterPro" id="IPR027417">
    <property type="entry name" value="P-loop_NTPase"/>
</dbReference>
<dbReference type="SUPFAM" id="SSF52540">
    <property type="entry name" value="P-loop containing nucleoside triphosphate hydrolases"/>
    <property type="match status" value="1"/>
</dbReference>
<comment type="caution">
    <text evidence="1">The sequence shown here is derived from an EMBL/GenBank/DDBJ whole genome shotgun (WGS) entry which is preliminary data.</text>
</comment>
<dbReference type="RefSeq" id="WP_146169584.1">
    <property type="nucleotide sequence ID" value="NZ_BOMO01000166.1"/>
</dbReference>
<evidence type="ECO:0008006" key="3">
    <source>
        <dbReference type="Google" id="ProtNLM"/>
    </source>
</evidence>
<dbReference type="OrthoDB" id="568465at2"/>
<keyword evidence="2" id="KW-1185">Reference proteome</keyword>
<dbReference type="EMBL" id="PVMZ01000033">
    <property type="protein sequence ID" value="PRX10582.1"/>
    <property type="molecule type" value="Genomic_DNA"/>
</dbReference>
<gene>
    <name evidence="1" type="ORF">CLV67_13362</name>
</gene>
<organism evidence="1 2">
    <name type="scientific">Actinoplanes italicus</name>
    <dbReference type="NCBI Taxonomy" id="113567"/>
    <lineage>
        <taxon>Bacteria</taxon>
        <taxon>Bacillati</taxon>
        <taxon>Actinomycetota</taxon>
        <taxon>Actinomycetes</taxon>
        <taxon>Micromonosporales</taxon>
        <taxon>Micromonosporaceae</taxon>
        <taxon>Actinoplanes</taxon>
    </lineage>
</organism>
<name>A0A2T0JSH4_9ACTN</name>
<sequence>MKPMTDLPRYWMERENGIRDPELARLQGEARMGLADAVTGRCTVLLAPPGAGKTTDLNRLVERFGERGRCISLGSYGDLSAKIALASGELGRVAPGGLLALDGVDEAAMPTTQLVSLIREVAQQLPDGIRLVLACRTAGWLPGVDRALRTAFDDKVRVLDLLPLTDGDVVAFAYAVGVDGQAFFEAVRTARASELTRYPKELELLLAQLTDPNQLEWPYGRWHTWAANRNDLHPHRLSSQPVRLLNG</sequence>
<dbReference type="AlphaFoldDB" id="A0A2T0JSH4"/>
<dbReference type="Proteomes" id="UP000239415">
    <property type="component" value="Unassembled WGS sequence"/>
</dbReference>
<protein>
    <recommendedName>
        <fullName evidence="3">AAA domain-containing protein</fullName>
    </recommendedName>
</protein>
<reference evidence="1 2" key="1">
    <citation type="submission" date="2018-03" db="EMBL/GenBank/DDBJ databases">
        <title>Genomic Encyclopedia of Archaeal and Bacterial Type Strains, Phase II (KMG-II): from individual species to whole genera.</title>
        <authorList>
            <person name="Goeker M."/>
        </authorList>
    </citation>
    <scope>NUCLEOTIDE SEQUENCE [LARGE SCALE GENOMIC DNA]</scope>
    <source>
        <strain evidence="1 2">DSM 43146</strain>
    </source>
</reference>
<evidence type="ECO:0000313" key="1">
    <source>
        <dbReference type="EMBL" id="PRX10582.1"/>
    </source>
</evidence>
<proteinExistence type="predicted"/>
<evidence type="ECO:0000313" key="2">
    <source>
        <dbReference type="Proteomes" id="UP000239415"/>
    </source>
</evidence>
<accession>A0A2T0JSH4</accession>